<dbReference type="Proteomes" id="UP001152795">
    <property type="component" value="Unassembled WGS sequence"/>
</dbReference>
<dbReference type="SMART" id="SM00119">
    <property type="entry name" value="HECTc"/>
    <property type="match status" value="1"/>
</dbReference>
<comment type="subcellular location">
    <subcellularLocation>
        <location evidence="3">Cytoplasm</location>
    </subcellularLocation>
    <subcellularLocation>
        <location evidence="2">Endoplasmic reticulum</location>
    </subcellularLocation>
    <subcellularLocation>
        <location evidence="15">Golgi apparatus</location>
        <location evidence="15">Golgi stack membrane</location>
    </subcellularLocation>
</comment>
<evidence type="ECO:0000256" key="6">
    <source>
        <dbReference type="ARBA" id="ARBA00022490"/>
    </source>
</evidence>
<keyword evidence="13" id="KW-0472">Membrane</keyword>
<dbReference type="AlphaFoldDB" id="A0A6S7H2F0"/>
<evidence type="ECO:0000259" key="19">
    <source>
        <dbReference type="PROSITE" id="PS50237"/>
    </source>
</evidence>
<dbReference type="GO" id="GO:0000139">
    <property type="term" value="C:Golgi membrane"/>
    <property type="evidence" value="ECO:0007669"/>
    <property type="project" value="TreeGrafter"/>
</dbReference>
<keyword evidence="7" id="KW-0808">Transferase</keyword>
<evidence type="ECO:0000256" key="16">
    <source>
        <dbReference type="ARBA" id="ARBA00040370"/>
    </source>
</evidence>
<evidence type="ECO:0000256" key="12">
    <source>
        <dbReference type="ARBA" id="ARBA00023043"/>
    </source>
</evidence>
<dbReference type="InterPro" id="IPR002110">
    <property type="entry name" value="Ankyrin_rpt"/>
</dbReference>
<dbReference type="InterPro" id="IPR050409">
    <property type="entry name" value="E3_ubiq-protein_ligase"/>
</dbReference>
<evidence type="ECO:0000256" key="18">
    <source>
        <dbReference type="ARBA" id="ARBA00042378"/>
    </source>
</evidence>
<reference evidence="20" key="1">
    <citation type="submission" date="2020-04" db="EMBL/GenBank/DDBJ databases">
        <authorList>
            <person name="Alioto T."/>
            <person name="Alioto T."/>
            <person name="Gomez Garrido J."/>
        </authorList>
    </citation>
    <scope>NUCLEOTIDE SEQUENCE</scope>
    <source>
        <strain evidence="20">A484AB</strain>
    </source>
</reference>
<evidence type="ECO:0000256" key="9">
    <source>
        <dbReference type="ARBA" id="ARBA00022786"/>
    </source>
</evidence>
<keyword evidence="12" id="KW-0040">ANK repeat</keyword>
<gene>
    <name evidence="20" type="ORF">PACLA_8A039251</name>
</gene>
<evidence type="ECO:0000256" key="3">
    <source>
        <dbReference type="ARBA" id="ARBA00004496"/>
    </source>
</evidence>
<dbReference type="SUPFAM" id="SSF56204">
    <property type="entry name" value="Hect, E3 ligase catalytic domain"/>
    <property type="match status" value="1"/>
</dbReference>
<dbReference type="GO" id="GO:0005634">
    <property type="term" value="C:nucleus"/>
    <property type="evidence" value="ECO:0007669"/>
    <property type="project" value="TreeGrafter"/>
</dbReference>
<evidence type="ECO:0000256" key="15">
    <source>
        <dbReference type="ARBA" id="ARBA00037859"/>
    </source>
</evidence>
<evidence type="ECO:0000256" key="10">
    <source>
        <dbReference type="ARBA" id="ARBA00022824"/>
    </source>
</evidence>
<dbReference type="GO" id="GO:0032580">
    <property type="term" value="C:Golgi cisterna membrane"/>
    <property type="evidence" value="ECO:0007669"/>
    <property type="project" value="UniProtKB-SubCell"/>
</dbReference>
<dbReference type="GO" id="GO:0000209">
    <property type="term" value="P:protein polyubiquitination"/>
    <property type="evidence" value="ECO:0007669"/>
    <property type="project" value="TreeGrafter"/>
</dbReference>
<evidence type="ECO:0000256" key="4">
    <source>
        <dbReference type="ARBA" id="ARBA00004906"/>
    </source>
</evidence>
<dbReference type="FunFam" id="3.30.2160.10:FF:000001">
    <property type="entry name" value="E3 ubiquitin-protein ligase NEDD4-like"/>
    <property type="match status" value="1"/>
</dbReference>
<evidence type="ECO:0000256" key="5">
    <source>
        <dbReference type="ARBA" id="ARBA00012485"/>
    </source>
</evidence>
<evidence type="ECO:0000256" key="11">
    <source>
        <dbReference type="ARBA" id="ARBA00023034"/>
    </source>
</evidence>
<organism evidence="20 21">
    <name type="scientific">Paramuricea clavata</name>
    <name type="common">Red gorgonian</name>
    <name type="synonym">Violescent sea-whip</name>
    <dbReference type="NCBI Taxonomy" id="317549"/>
    <lineage>
        <taxon>Eukaryota</taxon>
        <taxon>Metazoa</taxon>
        <taxon>Cnidaria</taxon>
        <taxon>Anthozoa</taxon>
        <taxon>Octocorallia</taxon>
        <taxon>Malacalcyonacea</taxon>
        <taxon>Plexauridae</taxon>
        <taxon>Paramuricea</taxon>
    </lineage>
</organism>
<dbReference type="InterPro" id="IPR036770">
    <property type="entry name" value="Ankyrin_rpt-contain_sf"/>
</dbReference>
<evidence type="ECO:0000256" key="13">
    <source>
        <dbReference type="ARBA" id="ARBA00023136"/>
    </source>
</evidence>
<dbReference type="SMART" id="SM00248">
    <property type="entry name" value="ANK"/>
    <property type="match status" value="7"/>
</dbReference>
<evidence type="ECO:0000313" key="20">
    <source>
        <dbReference type="EMBL" id="CAB3990501.1"/>
    </source>
</evidence>
<evidence type="ECO:0000313" key="21">
    <source>
        <dbReference type="Proteomes" id="UP001152795"/>
    </source>
</evidence>
<keyword evidence="11" id="KW-0333">Golgi apparatus</keyword>
<evidence type="ECO:0000256" key="8">
    <source>
        <dbReference type="ARBA" id="ARBA00022737"/>
    </source>
</evidence>
<accession>A0A6S7H2F0</accession>
<dbReference type="Gene3D" id="1.25.40.20">
    <property type="entry name" value="Ankyrin repeat-containing domain"/>
    <property type="match status" value="2"/>
</dbReference>
<keyword evidence="6" id="KW-0963">Cytoplasm</keyword>
<dbReference type="GO" id="GO:0061025">
    <property type="term" value="P:membrane fusion"/>
    <property type="evidence" value="ECO:0007669"/>
    <property type="project" value="TreeGrafter"/>
</dbReference>
<dbReference type="Pfam" id="PF00632">
    <property type="entry name" value="HECT"/>
    <property type="match status" value="1"/>
</dbReference>
<keyword evidence="14" id="KW-0131">Cell cycle</keyword>
<dbReference type="GO" id="GO:0006511">
    <property type="term" value="P:ubiquitin-dependent protein catabolic process"/>
    <property type="evidence" value="ECO:0007669"/>
    <property type="project" value="TreeGrafter"/>
</dbReference>
<keyword evidence="21" id="KW-1185">Reference proteome</keyword>
<dbReference type="PROSITE" id="PS50237">
    <property type="entry name" value="HECT"/>
    <property type="match status" value="1"/>
</dbReference>
<dbReference type="PANTHER" id="PTHR11254">
    <property type="entry name" value="HECT DOMAIN UBIQUITIN-PROTEIN LIGASE"/>
    <property type="match status" value="1"/>
</dbReference>
<keyword evidence="9" id="KW-0833">Ubl conjugation pathway</keyword>
<protein>
    <recommendedName>
        <fullName evidence="16">E3 ubiquitin-protein ligase HACE1</fullName>
        <ecNumber evidence="5">2.3.2.26</ecNumber>
    </recommendedName>
    <alternativeName>
        <fullName evidence="18">HECT domain and ankyrin repeat-containing E3 ubiquitin-protein ligase 1</fullName>
    </alternativeName>
    <alternativeName>
        <fullName evidence="17">HECT-type E3 ubiquitin transferase HACE1</fullName>
    </alternativeName>
</protein>
<evidence type="ECO:0000256" key="7">
    <source>
        <dbReference type="ARBA" id="ARBA00022679"/>
    </source>
</evidence>
<evidence type="ECO:0000256" key="2">
    <source>
        <dbReference type="ARBA" id="ARBA00004240"/>
    </source>
</evidence>
<keyword evidence="20" id="KW-0436">Ligase</keyword>
<feature type="domain" description="HECT" evidence="19">
    <location>
        <begin position="809"/>
        <end position="1144"/>
    </location>
</feature>
<dbReference type="PROSITE" id="PS50297">
    <property type="entry name" value="ANK_REP_REGION"/>
    <property type="match status" value="5"/>
</dbReference>
<dbReference type="InterPro" id="IPR000569">
    <property type="entry name" value="HECT_dom"/>
</dbReference>
<dbReference type="GO" id="GO:0061630">
    <property type="term" value="F:ubiquitin protein ligase activity"/>
    <property type="evidence" value="ECO:0007669"/>
    <property type="project" value="UniProtKB-EC"/>
</dbReference>
<keyword evidence="10" id="KW-0256">Endoplasmic reticulum</keyword>
<dbReference type="GO" id="GO:0016874">
    <property type="term" value="F:ligase activity"/>
    <property type="evidence" value="ECO:0007669"/>
    <property type="project" value="UniProtKB-KW"/>
</dbReference>
<dbReference type="SUPFAM" id="SSF48403">
    <property type="entry name" value="Ankyrin repeat"/>
    <property type="match status" value="1"/>
</dbReference>
<name>A0A6S7H2F0_PARCT</name>
<keyword evidence="8" id="KW-0677">Repeat</keyword>
<evidence type="ECO:0000256" key="17">
    <source>
        <dbReference type="ARBA" id="ARBA00041409"/>
    </source>
</evidence>
<sequence>METLQKLARSLRTARASDLPADNDSALSIMMPMVMQNQHRAVSELISSSSYDVSHKAGRAKRSLLHVAANVGAYDCLAYLLRKGADVNCQDIGGVTPLQLAARNGHTKCIQKLLECKANIHIHNNEGMTAVHWLASNGRTELLGELLKHIVDVDIEDSQGQTALHNACLSGHTSSVLLLLERKADMSKCDHKGCTPLFYACRHGHQDCVRLLLSRGAQLLRTNDQETPLDIAVKNGYESVCATILEYYPSQLNSLLSLVKDTHVEESKIYKVLRYLCQSNSSLQNKIMSDLGELAATAGRELLSLSSDYDVAVASFLRVIRLACKLYVSPRLLGNSRPRVYTSGPSMYGRADSTSSRIRAAFSGRLSSSTSTSSDDHESPQTNVFAPLEEVWEALEEWFLLLLSEMEDIEGEAGIGDCVLLDDGIDTRVKSPVTRHMSETLHSTQRYSLFSKQDELPDTEKKCSLSRSVSASGRLGGELSRNVAAALVPYRVQSIRQKLLRMGSDATFRLSQPAIEMNLANFEDGSVSPGCNSPSEGNVFGFPVPTNMAFRRNSDRRSISSINSPTTAESQPFPANRSMVNGFSIPERDTRVEPHMVRDTHARRDTYAGQDTRMGRESHARRDTHAGQDTRVERDIHTRRDIHAGQDTRVDMEQCDPRFDNRTVSPAFSSVDSDVITMTADRLCVITHGFYLCCCNQSRWDRRNGAPPRFVEFVNRHEEVLQALVARNPKILFSHFHFLLDSPVLMQKFVHVVLAQPFEERQKWFYENLFKQNNQDGQGSYNIDEKNVIEIKRGDSLFNTSCEVLSKISTEILKKNVVVRFQGEPGVGRGVLKEWLDLLSKEILNPDYALFTQSVDGTTFQPCSNSEINPDHLNYFRFAGRIIGLSLYNRLHLNVYFTRSFYKHILGIPVSYQDVSSIDPEYAKNLQWILDNDISDLGFDLTFAVETDVFGTMREIDLRSGGSQLMVNEENKHEYVQLVADLKLTRAIRPQICSFLDGFHEFIPHSLVSLFDEYELELLMSGLPEVDMNDWEKNTTYANGYDAECPVIAWFWKVLRSLSKTDVVLLLQFATGSSRVPLGGFSHLSGTSGPHQFCISRVEFKPNLLPSASTCFNMLRLPEYRSEDELKERLLVALRCGSQGFDFA</sequence>
<dbReference type="EMBL" id="CACRXK020001672">
    <property type="protein sequence ID" value="CAB3990501.1"/>
    <property type="molecule type" value="Genomic_DNA"/>
</dbReference>
<comment type="catalytic activity">
    <reaction evidence="1">
        <text>S-ubiquitinyl-[E2 ubiquitin-conjugating enzyme]-L-cysteine + [acceptor protein]-L-lysine = [E2 ubiquitin-conjugating enzyme]-L-cysteine + N(6)-ubiquitinyl-[acceptor protein]-L-lysine.</text>
        <dbReference type="EC" id="2.3.2.26"/>
    </reaction>
</comment>
<evidence type="ECO:0000256" key="14">
    <source>
        <dbReference type="ARBA" id="ARBA00023306"/>
    </source>
</evidence>
<dbReference type="OrthoDB" id="8068875at2759"/>
<evidence type="ECO:0000256" key="1">
    <source>
        <dbReference type="ARBA" id="ARBA00000885"/>
    </source>
</evidence>
<dbReference type="Pfam" id="PF12796">
    <property type="entry name" value="Ank_2"/>
    <property type="match status" value="1"/>
</dbReference>
<dbReference type="Gene3D" id="3.90.1750.10">
    <property type="entry name" value="Hect, E3 ligase catalytic domains"/>
    <property type="match status" value="1"/>
</dbReference>
<dbReference type="InterPro" id="IPR035983">
    <property type="entry name" value="Hect_E3_ubiquitin_ligase"/>
</dbReference>
<dbReference type="GO" id="GO:0007030">
    <property type="term" value="P:Golgi organization"/>
    <property type="evidence" value="ECO:0007669"/>
    <property type="project" value="TreeGrafter"/>
</dbReference>
<dbReference type="Pfam" id="PF13637">
    <property type="entry name" value="Ank_4"/>
    <property type="match status" value="1"/>
</dbReference>
<comment type="caution">
    <text evidence="20">The sequence shown here is derived from an EMBL/GenBank/DDBJ whole genome shotgun (WGS) entry which is preliminary data.</text>
</comment>
<dbReference type="PANTHER" id="PTHR11254:SF363">
    <property type="entry name" value="E3 UBIQUITIN-PROTEIN LIGASE HACE1"/>
    <property type="match status" value="1"/>
</dbReference>
<proteinExistence type="predicted"/>
<comment type="pathway">
    <text evidence="4">Protein modification; protein ubiquitination.</text>
</comment>
<dbReference type="Gene3D" id="3.30.2410.10">
    <property type="entry name" value="Hect, E3 ligase catalytic domain"/>
    <property type="match status" value="1"/>
</dbReference>
<dbReference type="FunFam" id="3.90.1750.10:FF:000026">
    <property type="entry name" value="E3 ubiquitin-protein ligase HACE1"/>
    <property type="match status" value="1"/>
</dbReference>
<dbReference type="GO" id="GO:0005783">
    <property type="term" value="C:endoplasmic reticulum"/>
    <property type="evidence" value="ECO:0007669"/>
    <property type="project" value="UniProtKB-SubCell"/>
</dbReference>
<dbReference type="FunFam" id="3.30.2410.10:FF:000009">
    <property type="entry name" value="Probable E3 ubiquitin-protein ligase HECTD2"/>
    <property type="match status" value="1"/>
</dbReference>
<dbReference type="EC" id="2.3.2.26" evidence="5"/>
<dbReference type="PROSITE" id="PS50088">
    <property type="entry name" value="ANK_REPEAT"/>
    <property type="match status" value="5"/>
</dbReference>
<dbReference type="CDD" id="cd00078">
    <property type="entry name" value="HECTc"/>
    <property type="match status" value="1"/>
</dbReference>
<dbReference type="Gene3D" id="3.30.2160.10">
    <property type="entry name" value="Hect, E3 ligase catalytic domain"/>
    <property type="match status" value="1"/>
</dbReference>
<dbReference type="Pfam" id="PF00023">
    <property type="entry name" value="Ank"/>
    <property type="match status" value="1"/>
</dbReference>